<evidence type="ECO:0000313" key="1">
    <source>
        <dbReference type="EMBL" id="MPN62706.1"/>
    </source>
</evidence>
<comment type="caution">
    <text evidence="1">The sequence shown here is derived from an EMBL/GenBank/DDBJ whole genome shotgun (WGS) entry which is preliminary data.</text>
</comment>
<protein>
    <submittedName>
        <fullName evidence="1">Uncharacterized protein</fullName>
    </submittedName>
</protein>
<sequence>MDAHIALRPNGVDQSVNRIIKTVSQTPLHDRLTPINAI</sequence>
<dbReference type="EMBL" id="VSSQ01141106">
    <property type="protein sequence ID" value="MPN62706.1"/>
    <property type="molecule type" value="Genomic_DNA"/>
</dbReference>
<organism evidence="1">
    <name type="scientific">bioreactor metagenome</name>
    <dbReference type="NCBI Taxonomy" id="1076179"/>
    <lineage>
        <taxon>unclassified sequences</taxon>
        <taxon>metagenomes</taxon>
        <taxon>ecological metagenomes</taxon>
    </lineage>
</organism>
<name>A0A645JGZ3_9ZZZZ</name>
<proteinExistence type="predicted"/>
<accession>A0A645JGZ3</accession>
<reference evidence="1" key="1">
    <citation type="submission" date="2019-08" db="EMBL/GenBank/DDBJ databases">
        <authorList>
            <person name="Kucharzyk K."/>
            <person name="Murdoch R.W."/>
            <person name="Higgins S."/>
            <person name="Loffler F."/>
        </authorList>
    </citation>
    <scope>NUCLEOTIDE SEQUENCE</scope>
</reference>
<gene>
    <name evidence="1" type="ORF">SDC9_210459</name>
</gene>
<dbReference type="AlphaFoldDB" id="A0A645JGZ3"/>